<dbReference type="SUPFAM" id="SSF69318">
    <property type="entry name" value="Integrin alpha N-terminal domain"/>
    <property type="match status" value="1"/>
</dbReference>
<protein>
    <recommendedName>
        <fullName evidence="4">Pullulanase</fullName>
    </recommendedName>
</protein>
<comment type="caution">
    <text evidence="2">The sequence shown here is derived from an EMBL/GenBank/DDBJ whole genome shotgun (WGS) entry which is preliminary data.</text>
</comment>
<evidence type="ECO:0000313" key="3">
    <source>
        <dbReference type="Proteomes" id="UP000283479"/>
    </source>
</evidence>
<dbReference type="AlphaFoldDB" id="A0A3S3AJF1"/>
<feature type="compositionally biased region" description="Acidic residues" evidence="1">
    <location>
        <begin position="107"/>
        <end position="124"/>
    </location>
</feature>
<feature type="region of interest" description="Disordered" evidence="1">
    <location>
        <begin position="84"/>
        <end position="133"/>
    </location>
</feature>
<evidence type="ECO:0000256" key="1">
    <source>
        <dbReference type="SAM" id="MobiDB-lite"/>
    </source>
</evidence>
<evidence type="ECO:0008006" key="4">
    <source>
        <dbReference type="Google" id="ProtNLM"/>
    </source>
</evidence>
<keyword evidence="3" id="KW-1185">Reference proteome</keyword>
<proteinExistence type="predicted"/>
<accession>A0A3S3AJF1</accession>
<sequence>MGALEYWFGTGDGELSTWTSAADLDLDGDGVFDAVRLDFDGDGLFDDAMWDVDGDSVVDRAVLDAGQSTARYFADPVRNGVWAQEVSRERASPPAAPSPSEWRTVDYDGDGESDDAVADFDGDGTPDVVLTSTRDGGRYDTVLVAEEDPGRLTVRLGDTDADGRLDTVWRVRA</sequence>
<gene>
    <name evidence="2" type="ORF">EGT50_11455</name>
</gene>
<dbReference type="EMBL" id="RKLO01000004">
    <property type="protein sequence ID" value="RVW02038.1"/>
    <property type="molecule type" value="Genomic_DNA"/>
</dbReference>
<dbReference type="InterPro" id="IPR028994">
    <property type="entry name" value="Integrin_alpha_N"/>
</dbReference>
<organism evidence="2 3">
    <name type="scientific">Rhodococcus xishaensis</name>
    <dbReference type="NCBI Taxonomy" id="2487364"/>
    <lineage>
        <taxon>Bacteria</taxon>
        <taxon>Bacillati</taxon>
        <taxon>Actinomycetota</taxon>
        <taxon>Actinomycetes</taxon>
        <taxon>Mycobacteriales</taxon>
        <taxon>Nocardiaceae</taxon>
        <taxon>Rhodococcus</taxon>
    </lineage>
</organism>
<dbReference type="Proteomes" id="UP000283479">
    <property type="component" value="Unassembled WGS sequence"/>
</dbReference>
<dbReference type="OrthoDB" id="3700985at2"/>
<evidence type="ECO:0000313" key="2">
    <source>
        <dbReference type="EMBL" id="RVW02038.1"/>
    </source>
</evidence>
<name>A0A3S3AJF1_9NOCA</name>
<reference evidence="2 3" key="1">
    <citation type="submission" date="2018-11" db="EMBL/GenBank/DDBJ databases">
        <title>Rhodococcus spongicola sp. nov. and Rhodococcus xishaensis sp. nov. from marine sponges.</title>
        <authorList>
            <person name="Li L."/>
            <person name="Lin H.W."/>
        </authorList>
    </citation>
    <scope>NUCLEOTIDE SEQUENCE [LARGE SCALE GENOMIC DNA]</scope>
    <source>
        <strain evidence="2 3">LHW51113</strain>
    </source>
</reference>